<feature type="compositionally biased region" description="Low complexity" evidence="1">
    <location>
        <begin position="602"/>
        <end position="621"/>
    </location>
</feature>
<dbReference type="InterPro" id="IPR036852">
    <property type="entry name" value="Peptidase_S8/S53_dom_sf"/>
</dbReference>
<dbReference type="OrthoDB" id="3565091at2759"/>
<dbReference type="EMBL" id="CAJVRM010000271">
    <property type="protein sequence ID" value="CAG8978649.1"/>
    <property type="molecule type" value="Genomic_DNA"/>
</dbReference>
<evidence type="ECO:0008006" key="4">
    <source>
        <dbReference type="Google" id="ProtNLM"/>
    </source>
</evidence>
<dbReference type="SUPFAM" id="SSF52743">
    <property type="entry name" value="Subtilisin-like"/>
    <property type="match status" value="1"/>
</dbReference>
<feature type="region of interest" description="Disordered" evidence="1">
    <location>
        <begin position="594"/>
        <end position="788"/>
    </location>
</feature>
<evidence type="ECO:0000313" key="3">
    <source>
        <dbReference type="Proteomes" id="UP000701801"/>
    </source>
</evidence>
<feature type="region of interest" description="Disordered" evidence="1">
    <location>
        <begin position="1"/>
        <end position="26"/>
    </location>
</feature>
<comment type="caution">
    <text evidence="2">The sequence shown here is derived from an EMBL/GenBank/DDBJ whole genome shotgun (WGS) entry which is preliminary data.</text>
</comment>
<name>A0A9N9LNX7_9HELO</name>
<feature type="compositionally biased region" description="Pro residues" evidence="1">
    <location>
        <begin position="745"/>
        <end position="778"/>
    </location>
</feature>
<proteinExistence type="predicted"/>
<evidence type="ECO:0000256" key="1">
    <source>
        <dbReference type="SAM" id="MobiDB-lite"/>
    </source>
</evidence>
<accession>A0A9N9LNX7</accession>
<dbReference type="Gene3D" id="3.40.50.200">
    <property type="entry name" value="Peptidase S8/S53 domain"/>
    <property type="match status" value="1"/>
</dbReference>
<dbReference type="AlphaFoldDB" id="A0A9N9LNX7"/>
<evidence type="ECO:0000313" key="2">
    <source>
        <dbReference type="EMBL" id="CAG8978649.1"/>
    </source>
</evidence>
<feature type="compositionally biased region" description="Low complexity" evidence="1">
    <location>
        <begin position="644"/>
        <end position="682"/>
    </location>
</feature>
<dbReference type="GO" id="GO:0004252">
    <property type="term" value="F:serine-type endopeptidase activity"/>
    <property type="evidence" value="ECO:0007669"/>
    <property type="project" value="InterPro"/>
</dbReference>
<keyword evidence="3" id="KW-1185">Reference proteome</keyword>
<dbReference type="Proteomes" id="UP000701801">
    <property type="component" value="Unassembled WGS sequence"/>
</dbReference>
<gene>
    <name evidence="2" type="ORF">HYALB_00009465</name>
</gene>
<protein>
    <recommendedName>
        <fullName evidence="4">Peptidase S8/S53 domain-containing protein</fullName>
    </recommendedName>
</protein>
<sequence length="815" mass="87315">MTSSTCSDIKGCSATSEGTATTSNQPEECKSVTAPVYSTFVTEKVDSSASTTEKITTSICSDVTGCSAPPSSTAITTTSSVASPGPTLAIYDIHARQDVPWEVTTAFTERLKNDTKPETLYIAQSEMAKVVICWRQYLTPEQAEEYKQDPAVRITILKCASAGTKKVQVGAVRADSNDYFDDGLTISYDFITQRRESNFEEKGGVRKRIVPVVPLTQTEFSPDGVAEDLKPISLPDKVQLSDVNNYAYRSEVPDYARIYILDSGMDTSTPVLLHTSKVALLVSEPAWLFPGENFLQGQSGFDFQKVRNNHNPTLHGTCIASKAAGEPFGVSKKAAITIVRLPKSVQTPQEQQAGKSPGSRLWVIVDALKLVWADIQERDARIISVISLYISLTNNDARSNLDDLPKYGDTLFPLFEIMQRITNMGSSFVVSGGNYGIAENSGADTKIIRHVPAIWNDVLPLIVVGAVNERGNRLPIQPYKPNPLWPEAKIDVYALGAPATCASNEGVYSLLPGGAGNTLGHESQVNVGSSPGTNAFGYEVAKVVKDYVVRKAIKRSAWNTADCPVNVAYNGEIPQLKTGMFAFGGPNVPPFKREEGSPVCLAPESPSEPSSSDDQSASFFPTETRDTSFQSTTKDTTRPADFNVSTSVTSQLSTSISSSTSEVSSVVTPDTTSGTLSTSLSSKLPDGFVPHHKLGDPSEPTPASSIVGDTFSSSKLPDGFVPHHGLGNPREPTPSPISTSLSETTPPPPVPTTIAPIPAPPSPPAPVQTQPVPPPNLPEAPNDPSCEKWSDCPQDMCAGKKGQSPQCFKKYCACF</sequence>
<reference evidence="2" key="1">
    <citation type="submission" date="2021-07" db="EMBL/GenBank/DDBJ databases">
        <authorList>
            <person name="Durling M."/>
        </authorList>
    </citation>
    <scope>NUCLEOTIDE SEQUENCE</scope>
</reference>
<organism evidence="2 3">
    <name type="scientific">Hymenoscyphus albidus</name>
    <dbReference type="NCBI Taxonomy" id="595503"/>
    <lineage>
        <taxon>Eukaryota</taxon>
        <taxon>Fungi</taxon>
        <taxon>Dikarya</taxon>
        <taxon>Ascomycota</taxon>
        <taxon>Pezizomycotina</taxon>
        <taxon>Leotiomycetes</taxon>
        <taxon>Helotiales</taxon>
        <taxon>Helotiaceae</taxon>
        <taxon>Hymenoscyphus</taxon>
    </lineage>
</organism>
<dbReference type="GO" id="GO:0006508">
    <property type="term" value="P:proteolysis"/>
    <property type="evidence" value="ECO:0007669"/>
    <property type="project" value="InterPro"/>
</dbReference>